<evidence type="ECO:0000256" key="9">
    <source>
        <dbReference type="PROSITE-ProRule" id="PRU00175"/>
    </source>
</evidence>
<dbReference type="GO" id="GO:0000209">
    <property type="term" value="P:protein polyubiquitination"/>
    <property type="evidence" value="ECO:0007669"/>
    <property type="project" value="TreeGrafter"/>
</dbReference>
<organism evidence="12 13">
    <name type="scientific">Zosterops borbonicus</name>
    <dbReference type="NCBI Taxonomy" id="364589"/>
    <lineage>
        <taxon>Eukaryota</taxon>
        <taxon>Metazoa</taxon>
        <taxon>Chordata</taxon>
        <taxon>Craniata</taxon>
        <taxon>Vertebrata</taxon>
        <taxon>Euteleostomi</taxon>
        <taxon>Archelosauria</taxon>
        <taxon>Archosauria</taxon>
        <taxon>Dinosauria</taxon>
        <taxon>Saurischia</taxon>
        <taxon>Theropoda</taxon>
        <taxon>Coelurosauria</taxon>
        <taxon>Aves</taxon>
        <taxon>Neognathae</taxon>
        <taxon>Neoaves</taxon>
        <taxon>Telluraves</taxon>
        <taxon>Australaves</taxon>
        <taxon>Passeriformes</taxon>
        <taxon>Sylvioidea</taxon>
        <taxon>Zosteropidae</taxon>
        <taxon>Zosterops</taxon>
    </lineage>
</organism>
<comment type="catalytic activity">
    <reaction evidence="1">
        <text>S-ubiquitinyl-[E2 ubiquitin-conjugating enzyme]-L-cysteine + [acceptor protein]-L-lysine = [E2 ubiquitin-conjugating enzyme]-L-cysteine + N(6)-ubiquitinyl-[acceptor protein]-L-lysine.</text>
        <dbReference type="EC" id="2.3.2.27"/>
    </reaction>
</comment>
<dbReference type="PANTHER" id="PTHR46077:SF1">
    <property type="entry name" value="TOP1 BINDING ARGININE_SERINE RICH PROTEIN, E3 UBIQUITIN LIGASE"/>
    <property type="match status" value="1"/>
</dbReference>
<feature type="compositionally biased region" description="Polar residues" evidence="10">
    <location>
        <begin position="291"/>
        <end position="310"/>
    </location>
</feature>
<comment type="caution">
    <text evidence="12">The sequence shown here is derived from an EMBL/GenBank/DDBJ whole genome shotgun (WGS) entry which is preliminary data.</text>
</comment>
<evidence type="ECO:0000256" key="4">
    <source>
        <dbReference type="ARBA" id="ARBA00022723"/>
    </source>
</evidence>
<dbReference type="GO" id="GO:0008270">
    <property type="term" value="F:zinc ion binding"/>
    <property type="evidence" value="ECO:0007669"/>
    <property type="project" value="UniProtKB-KW"/>
</dbReference>
<feature type="domain" description="RING-type" evidence="11">
    <location>
        <begin position="9"/>
        <end position="48"/>
    </location>
</feature>
<keyword evidence="4" id="KW-0479">Metal-binding</keyword>
<feature type="region of interest" description="Disordered" evidence="10">
    <location>
        <begin position="69"/>
        <end position="114"/>
    </location>
</feature>
<accession>A0A8K1G0Y5</accession>
<evidence type="ECO:0000256" key="5">
    <source>
        <dbReference type="ARBA" id="ARBA00022771"/>
    </source>
</evidence>
<keyword evidence="6" id="KW-0862">Zinc</keyword>
<dbReference type="OrthoDB" id="21204at2759"/>
<dbReference type="EC" id="2.3.2.27" evidence="2"/>
<evidence type="ECO:0000256" key="3">
    <source>
        <dbReference type="ARBA" id="ARBA00022679"/>
    </source>
</evidence>
<dbReference type="SUPFAM" id="SSF57850">
    <property type="entry name" value="RING/U-box"/>
    <property type="match status" value="1"/>
</dbReference>
<protein>
    <recommendedName>
        <fullName evidence="2">RING-type E3 ubiquitin transferase</fullName>
        <ecNumber evidence="2">2.3.2.27</ecNumber>
    </recommendedName>
</protein>
<keyword evidence="8" id="KW-0804">Transcription</keyword>
<dbReference type="GO" id="GO:0006513">
    <property type="term" value="P:protein monoubiquitination"/>
    <property type="evidence" value="ECO:0007669"/>
    <property type="project" value="TreeGrafter"/>
</dbReference>
<feature type="region of interest" description="Disordered" evidence="10">
    <location>
        <begin position="256"/>
        <end position="310"/>
    </location>
</feature>
<evidence type="ECO:0000256" key="6">
    <source>
        <dbReference type="ARBA" id="ARBA00022833"/>
    </source>
</evidence>
<evidence type="ECO:0000256" key="10">
    <source>
        <dbReference type="SAM" id="MobiDB-lite"/>
    </source>
</evidence>
<keyword evidence="5 9" id="KW-0863">Zinc-finger</keyword>
<dbReference type="Gene3D" id="3.30.40.10">
    <property type="entry name" value="Zinc/RING finger domain, C3HC4 (zinc finger)"/>
    <property type="match status" value="1"/>
</dbReference>
<dbReference type="PROSITE" id="PS00518">
    <property type="entry name" value="ZF_RING_1"/>
    <property type="match status" value="1"/>
</dbReference>
<evidence type="ECO:0000256" key="7">
    <source>
        <dbReference type="ARBA" id="ARBA00023015"/>
    </source>
</evidence>
<dbReference type="InterPro" id="IPR013083">
    <property type="entry name" value="Znf_RING/FYVE/PHD"/>
</dbReference>
<dbReference type="InterPro" id="IPR017907">
    <property type="entry name" value="Znf_RING_CS"/>
</dbReference>
<feature type="compositionally biased region" description="Low complexity" evidence="10">
    <location>
        <begin position="256"/>
        <end position="270"/>
    </location>
</feature>
<evidence type="ECO:0000313" key="13">
    <source>
        <dbReference type="Proteomes" id="UP000796761"/>
    </source>
</evidence>
<dbReference type="GO" id="GO:0061630">
    <property type="term" value="F:ubiquitin protein ligase activity"/>
    <property type="evidence" value="ECO:0007669"/>
    <property type="project" value="UniProtKB-EC"/>
</dbReference>
<name>A0A8K1G0Y5_9PASS</name>
<dbReference type="AlphaFoldDB" id="A0A8K1G0Y5"/>
<evidence type="ECO:0000256" key="2">
    <source>
        <dbReference type="ARBA" id="ARBA00012483"/>
    </source>
</evidence>
<keyword evidence="3" id="KW-0808">Transferase</keyword>
<keyword evidence="13" id="KW-1185">Reference proteome</keyword>
<dbReference type="SMART" id="SM00184">
    <property type="entry name" value="RING"/>
    <property type="match status" value="1"/>
</dbReference>
<dbReference type="Proteomes" id="UP000796761">
    <property type="component" value="Unassembled WGS sequence"/>
</dbReference>
<evidence type="ECO:0000256" key="1">
    <source>
        <dbReference type="ARBA" id="ARBA00000900"/>
    </source>
</evidence>
<evidence type="ECO:0000259" key="11">
    <source>
        <dbReference type="PROSITE" id="PS50089"/>
    </source>
</evidence>
<evidence type="ECO:0000313" key="12">
    <source>
        <dbReference type="EMBL" id="TRZ09735.1"/>
    </source>
</evidence>
<dbReference type="EMBL" id="SWJQ01001005">
    <property type="protein sequence ID" value="TRZ09735.1"/>
    <property type="molecule type" value="Genomic_DNA"/>
</dbReference>
<sequence>MSTEMDSNCPICQDICEDVASTLPCHHQFCLGCILRWTQRNPICPLCRRTIVTVRFSVHGEDDYLETSITVPEELPDGSSQAERAPGSPDENRSHPPVVSPPSSPQGTLSPAEQEDSGLELVGNVLPEVWAEIFRQRRHLLDPVQPWLHERLQGIYQRCWWVVDAIESSILHGLCIYGPNAEMLVEVLQPLLEEHTAPLVHDVISIIMGQCCEEAQRLLSFGAVGDENNGPVASYSSTSSSSSSTSSRSINSRISSFSSCSSNSCSSSNSQQETPNISPTGCDEEEEAGTSEVSPCPGQQSQPLCTQGRD</sequence>
<dbReference type="PROSITE" id="PS50089">
    <property type="entry name" value="ZF_RING_2"/>
    <property type="match status" value="1"/>
</dbReference>
<dbReference type="Pfam" id="PF13639">
    <property type="entry name" value="zf-RING_2"/>
    <property type="match status" value="1"/>
</dbReference>
<gene>
    <name evidence="12" type="ORF">HGM15179_017373</name>
</gene>
<evidence type="ECO:0000256" key="8">
    <source>
        <dbReference type="ARBA" id="ARBA00023163"/>
    </source>
</evidence>
<keyword evidence="7" id="KW-0805">Transcription regulation</keyword>
<reference evidence="12" key="1">
    <citation type="submission" date="2019-04" db="EMBL/GenBank/DDBJ databases">
        <title>Genome assembly of Zosterops borbonicus 15179.</title>
        <authorList>
            <person name="Leroy T."/>
            <person name="Anselmetti Y."/>
            <person name="Tilak M.-K."/>
            <person name="Nabholz B."/>
        </authorList>
    </citation>
    <scope>NUCLEOTIDE SEQUENCE</scope>
    <source>
        <strain evidence="12">HGM_15179</strain>
        <tissue evidence="12">Muscle</tissue>
    </source>
</reference>
<proteinExistence type="predicted"/>
<dbReference type="InterPro" id="IPR001841">
    <property type="entry name" value="Znf_RING"/>
</dbReference>
<dbReference type="PANTHER" id="PTHR46077">
    <property type="entry name" value="E3 UBIQUITIN-PROTEIN LIGASE TOPORS"/>
    <property type="match status" value="1"/>
</dbReference>